<dbReference type="Gene3D" id="1.25.40.10">
    <property type="entry name" value="Tetratricopeptide repeat domain"/>
    <property type="match status" value="1"/>
</dbReference>
<dbReference type="EMBL" id="ABLOJW010000018">
    <property type="protein sequence ID" value="EKT4093657.1"/>
    <property type="molecule type" value="Genomic_DNA"/>
</dbReference>
<name>A0AAI9FVU5_STEMA</name>
<proteinExistence type="predicted"/>
<dbReference type="AlphaFoldDB" id="A0AAI9FVU5"/>
<comment type="caution">
    <text evidence="1">The sequence shown here is derived from an EMBL/GenBank/DDBJ whole genome shotgun (WGS) entry which is preliminary data.</text>
</comment>
<dbReference type="SUPFAM" id="SSF48452">
    <property type="entry name" value="TPR-like"/>
    <property type="match status" value="1"/>
</dbReference>
<sequence>MQDTPMLRGLNALRDAWLEATADSNRRLLVWRLPAAASRLLAAFFEMQRHDAGRDTPDYFLRIDTAYELGFRYSRQLKQDLLDRYLASQEDLRAQQVTLGWRGPHEGHPDSAQGVVEVLESFIEHHGEHLRLLAAVLEPERCVPGEGFERWVDAALAAGPGQRLRLVLVDTEEDPRWQSLLERHGRIARVVSAPIDMFGIARDTAAQSGGRGPEVLYRQLLADLMLLLERGSPSQVVARAERAQGLAQRQGWQDQQSVVQMMVAGAWLKHGDHGQAINSYRQARSAAEGARASGNPAAPELVMQSWFGEAGCWLAAKQPERAAQTYLQASTSAASIPHPMFALEGQRMAGWCQLQSGQREAARTQLLEAIRIAKPLAPADRKATTLPQALWDLLQLQDARRCESLQQVAAEYLQASTGLLEKADAQGRALGPRPARPALDAIDAALDAALERGFHRAQQERERLIQGGDEFFRKIVAVGRDFLDPGWNGLPAIEHPLDHEIPVWSEPPAMQPLPDPSGLLQASAAAPAGPAVTGVAVA</sequence>
<dbReference type="InterPro" id="IPR011990">
    <property type="entry name" value="TPR-like_helical_dom_sf"/>
</dbReference>
<organism evidence="1 2">
    <name type="scientific">Stenotrophomonas maltophilia</name>
    <name type="common">Pseudomonas maltophilia</name>
    <name type="synonym">Xanthomonas maltophilia</name>
    <dbReference type="NCBI Taxonomy" id="40324"/>
    <lineage>
        <taxon>Bacteria</taxon>
        <taxon>Pseudomonadati</taxon>
        <taxon>Pseudomonadota</taxon>
        <taxon>Gammaproteobacteria</taxon>
        <taxon>Lysobacterales</taxon>
        <taxon>Lysobacteraceae</taxon>
        <taxon>Stenotrophomonas</taxon>
        <taxon>Stenotrophomonas maltophilia group</taxon>
    </lineage>
</organism>
<protein>
    <recommendedName>
        <fullName evidence="3">Tetratricopeptide repeat protein</fullName>
    </recommendedName>
</protein>
<reference evidence="1" key="1">
    <citation type="submission" date="2022-07" db="EMBL/GenBank/DDBJ databases">
        <authorList>
            <consortium name="DAFM: The Division of Animal and Food Microbiology"/>
        </authorList>
    </citation>
    <scope>NUCLEOTIDE SEQUENCE</scope>
    <source>
        <strain evidence="1">19MO01SH01-2</strain>
    </source>
</reference>
<accession>A0AAI9FVU5</accession>
<gene>
    <name evidence="1" type="ORF">QEG23_003193</name>
</gene>
<dbReference type="Proteomes" id="UP001218208">
    <property type="component" value="Unassembled WGS sequence"/>
</dbReference>
<evidence type="ECO:0000313" key="2">
    <source>
        <dbReference type="Proteomes" id="UP001218208"/>
    </source>
</evidence>
<evidence type="ECO:0000313" key="1">
    <source>
        <dbReference type="EMBL" id="EKT4093657.1"/>
    </source>
</evidence>
<evidence type="ECO:0008006" key="3">
    <source>
        <dbReference type="Google" id="ProtNLM"/>
    </source>
</evidence>